<dbReference type="Pfam" id="PF03000">
    <property type="entry name" value="NPH3"/>
    <property type="match status" value="1"/>
</dbReference>
<feature type="compositionally biased region" description="Polar residues" evidence="4">
    <location>
        <begin position="593"/>
        <end position="606"/>
    </location>
</feature>
<dbReference type="InterPro" id="IPR043454">
    <property type="entry name" value="NPH3/RPT2-like"/>
</dbReference>
<comment type="caution">
    <text evidence="7">The sequence shown here is derived from an EMBL/GenBank/DDBJ whole genome shotgun (WGS) entry which is preliminary data.</text>
</comment>
<feature type="compositionally biased region" description="Basic residues" evidence="4">
    <location>
        <begin position="616"/>
        <end position="625"/>
    </location>
</feature>
<dbReference type="InterPro" id="IPR011333">
    <property type="entry name" value="SKP1/BTB/POZ_sf"/>
</dbReference>
<dbReference type="PROSITE" id="PS51649">
    <property type="entry name" value="NPH3"/>
    <property type="match status" value="1"/>
</dbReference>
<dbReference type="PANTHER" id="PTHR32370">
    <property type="entry name" value="OS12G0117600 PROTEIN"/>
    <property type="match status" value="1"/>
</dbReference>
<comment type="pathway">
    <text evidence="1">Protein modification; protein ubiquitination.</text>
</comment>
<accession>A0A8X8Y0E3</accession>
<reference evidence="7" key="2">
    <citation type="submission" date="2020-08" db="EMBL/GenBank/DDBJ databases">
        <title>Plant Genome Project.</title>
        <authorList>
            <person name="Zhang R.-G."/>
        </authorList>
    </citation>
    <scope>NUCLEOTIDE SEQUENCE</scope>
    <source>
        <strain evidence="7">Huo1</strain>
        <tissue evidence="7">Leaf</tissue>
    </source>
</reference>
<feature type="domain" description="BTB" evidence="5">
    <location>
        <begin position="29"/>
        <end position="97"/>
    </location>
</feature>
<proteinExistence type="inferred from homology"/>
<dbReference type="InterPro" id="IPR000210">
    <property type="entry name" value="BTB/POZ_dom"/>
</dbReference>
<organism evidence="7">
    <name type="scientific">Salvia splendens</name>
    <name type="common">Scarlet sage</name>
    <dbReference type="NCBI Taxonomy" id="180675"/>
    <lineage>
        <taxon>Eukaryota</taxon>
        <taxon>Viridiplantae</taxon>
        <taxon>Streptophyta</taxon>
        <taxon>Embryophyta</taxon>
        <taxon>Tracheophyta</taxon>
        <taxon>Spermatophyta</taxon>
        <taxon>Magnoliopsida</taxon>
        <taxon>eudicotyledons</taxon>
        <taxon>Gunneridae</taxon>
        <taxon>Pentapetalae</taxon>
        <taxon>asterids</taxon>
        <taxon>lamiids</taxon>
        <taxon>Lamiales</taxon>
        <taxon>Lamiaceae</taxon>
        <taxon>Nepetoideae</taxon>
        <taxon>Mentheae</taxon>
        <taxon>Salviinae</taxon>
        <taxon>Salvia</taxon>
        <taxon>Salvia subgen. Calosphace</taxon>
        <taxon>core Calosphace</taxon>
    </lineage>
</organism>
<reference evidence="7" key="1">
    <citation type="submission" date="2018-01" db="EMBL/GenBank/DDBJ databases">
        <authorList>
            <person name="Mao J.F."/>
        </authorList>
    </citation>
    <scope>NUCLEOTIDE SEQUENCE</scope>
    <source>
        <strain evidence="7">Huo1</strain>
        <tissue evidence="7">Leaf</tissue>
    </source>
</reference>
<dbReference type="EMBL" id="PNBA02000006">
    <property type="protein sequence ID" value="KAG6421912.1"/>
    <property type="molecule type" value="Genomic_DNA"/>
</dbReference>
<evidence type="ECO:0000259" key="5">
    <source>
        <dbReference type="PROSITE" id="PS50097"/>
    </source>
</evidence>
<evidence type="ECO:0000256" key="3">
    <source>
        <dbReference type="PROSITE-ProRule" id="PRU00982"/>
    </source>
</evidence>
<dbReference type="AlphaFoldDB" id="A0A8X8Y0E3"/>
<evidence type="ECO:0000256" key="4">
    <source>
        <dbReference type="SAM" id="MobiDB-lite"/>
    </source>
</evidence>
<dbReference type="OrthoDB" id="624345at2759"/>
<dbReference type="Gene3D" id="3.30.710.10">
    <property type="entry name" value="Potassium Channel Kv1.1, Chain A"/>
    <property type="match status" value="1"/>
</dbReference>
<dbReference type="Pfam" id="PF00651">
    <property type="entry name" value="BTB"/>
    <property type="match status" value="1"/>
</dbReference>
<name>A0A8X8Y0E3_SALSN</name>
<sequence>MKFMKLGSKPDTFQTDGNCIRYVASDLATDVIVRVGNVKFYLHKFPLLSKCARLQKLVSSGDEGNGDEVKIDDLPGGASAFEVCAKFCYGMTVTLNAYNVVTSRCAAEYLEMHETVEKGNLVYKVDVFLNSVIFRSWKDSIIVVQNTKSSSPLPEEVKIISQCVDAIASKASVHVSTVDWSYTYNRKKIAEENGNDPGWNGLRNRTVPNDWWVEDLCEFDIDLFKRIIMTIKNKQAVSTEVIGEALKAYAYSKLPGSGKNVIQQNDLVKYRNILDTIVWLLPEEKGSVSCSFLLKLLKASISADSGETVKMELAKRIGRQLEEASVSDLLIQACDGDGTMYDVHVIKKILEEFVTQDENSVAEMENGCEIQEMIRPGILSEASKLMVAKLVDGYLVEIAKDPNLQFATFTGIAEIVSSYPRPAHDALYRAIDTYLKVHPGISKSERKKLCRLMDCKKLSAEACMHAVQNERLPVSVVVQVLFFEQVRASASSGSSTPDLPKAIKDLNCGSYGSARSQTTNTDEDWDAVASSEELRALRGELAALRLGNGAMQERSNGAGESKMISNSDRAAISKMKGLIMSKRIFSKIWSNKVENSGSDTSESLGSANHDEVKSTPTRKGRHSVS</sequence>
<evidence type="ECO:0000256" key="2">
    <source>
        <dbReference type="ARBA" id="ARBA00022786"/>
    </source>
</evidence>
<dbReference type="CDD" id="cd18312">
    <property type="entry name" value="BTB_POZ_NPY3-like"/>
    <property type="match status" value="1"/>
</dbReference>
<dbReference type="Proteomes" id="UP000298416">
    <property type="component" value="Unassembled WGS sequence"/>
</dbReference>
<dbReference type="SUPFAM" id="SSF54695">
    <property type="entry name" value="POZ domain"/>
    <property type="match status" value="1"/>
</dbReference>
<gene>
    <name evidence="7" type="ORF">SASPL_118472</name>
</gene>
<dbReference type="PROSITE" id="PS50097">
    <property type="entry name" value="BTB"/>
    <property type="match status" value="1"/>
</dbReference>
<feature type="region of interest" description="Disordered" evidence="4">
    <location>
        <begin position="593"/>
        <end position="625"/>
    </location>
</feature>
<evidence type="ECO:0000313" key="8">
    <source>
        <dbReference type="Proteomes" id="UP000298416"/>
    </source>
</evidence>
<keyword evidence="8" id="KW-1185">Reference proteome</keyword>
<evidence type="ECO:0008006" key="9">
    <source>
        <dbReference type="Google" id="ProtNLM"/>
    </source>
</evidence>
<evidence type="ECO:0000256" key="1">
    <source>
        <dbReference type="ARBA" id="ARBA00004906"/>
    </source>
</evidence>
<protein>
    <recommendedName>
        <fullName evidence="9">BTB/POZ domain-containing protein NPY2</fullName>
    </recommendedName>
</protein>
<keyword evidence="2" id="KW-0833">Ubl conjugation pathway</keyword>
<evidence type="ECO:0000313" key="7">
    <source>
        <dbReference type="EMBL" id="KAG6421912.1"/>
    </source>
</evidence>
<evidence type="ECO:0000259" key="6">
    <source>
        <dbReference type="PROSITE" id="PS51649"/>
    </source>
</evidence>
<dbReference type="InterPro" id="IPR027356">
    <property type="entry name" value="NPH3_dom"/>
</dbReference>
<comment type="similarity">
    <text evidence="3">Belongs to the NPH3 family.</text>
</comment>
<feature type="domain" description="NPH3" evidence="6">
    <location>
        <begin position="210"/>
        <end position="487"/>
    </location>
</feature>